<proteinExistence type="predicted"/>
<evidence type="ECO:0000256" key="1">
    <source>
        <dbReference type="SAM" id="MobiDB-lite"/>
    </source>
</evidence>
<keyword evidence="4" id="KW-1185">Reference proteome</keyword>
<feature type="domain" description="MATH" evidence="2">
    <location>
        <begin position="156"/>
        <end position="283"/>
    </location>
</feature>
<organism evidence="3 4">
    <name type="scientific">Dillenia turbinata</name>
    <dbReference type="NCBI Taxonomy" id="194707"/>
    <lineage>
        <taxon>Eukaryota</taxon>
        <taxon>Viridiplantae</taxon>
        <taxon>Streptophyta</taxon>
        <taxon>Embryophyta</taxon>
        <taxon>Tracheophyta</taxon>
        <taxon>Spermatophyta</taxon>
        <taxon>Magnoliopsida</taxon>
        <taxon>eudicotyledons</taxon>
        <taxon>Gunneridae</taxon>
        <taxon>Pentapetalae</taxon>
        <taxon>Dilleniales</taxon>
        <taxon>Dilleniaceae</taxon>
        <taxon>Dillenia</taxon>
    </lineage>
</organism>
<dbReference type="SUPFAM" id="SSF49599">
    <property type="entry name" value="TRAF domain-like"/>
    <property type="match status" value="2"/>
</dbReference>
<evidence type="ECO:0000313" key="4">
    <source>
        <dbReference type="Proteomes" id="UP001370490"/>
    </source>
</evidence>
<dbReference type="Proteomes" id="UP001370490">
    <property type="component" value="Unassembled WGS sequence"/>
</dbReference>
<sequence>MDDTSGVSEAKSDSSGWPMDGPYGQCITNLPEKDSNGKRSGTLSFSKDHISLYLALADTSSLAFDWEVHAIFRLFLLDQETDNYVILQDTMKKGRRFHRMKLEWGYDQFVPLKSFNDASSGYLVEDTCVFGAEVFIRKERPSGKGECLSMIKEPVSFKHSWKIENFSKLDSEFYDSTPFISGDKKWKIKLYPKGKGTGTGTHLSLVLALAEPAALPQGTKICAEFTLRIIDQMYAQHYNGKATFWFTASNQDHGWQRFISIGYFSLSNKGYLVKDACLVEAEVSVIGVTNSLS</sequence>
<protein>
    <submittedName>
        <fullName evidence="3">MATH/TRAF domain</fullName>
    </submittedName>
</protein>
<dbReference type="CDD" id="cd00121">
    <property type="entry name" value="MATH"/>
    <property type="match status" value="2"/>
</dbReference>
<gene>
    <name evidence="3" type="ORF">RJ641_004433</name>
</gene>
<dbReference type="PANTHER" id="PTHR46162:SF2">
    <property type="entry name" value="ANKYRIN REPEAT-CONTAINING PROTEIN-RELATED"/>
    <property type="match status" value="1"/>
</dbReference>
<dbReference type="InterPro" id="IPR002083">
    <property type="entry name" value="MATH/TRAF_dom"/>
</dbReference>
<comment type="caution">
    <text evidence="3">The sequence shown here is derived from an EMBL/GenBank/DDBJ whole genome shotgun (WGS) entry which is preliminary data.</text>
</comment>
<dbReference type="Gene3D" id="2.60.210.10">
    <property type="entry name" value="Apoptosis, Tumor Necrosis Factor Receptor Associated Protein 2, Chain A"/>
    <property type="match status" value="2"/>
</dbReference>
<dbReference type="AlphaFoldDB" id="A0AAN8VBG4"/>
<feature type="domain" description="MATH" evidence="2">
    <location>
        <begin position="1"/>
        <end position="134"/>
    </location>
</feature>
<dbReference type="InterPro" id="IPR008974">
    <property type="entry name" value="TRAF-like"/>
</dbReference>
<dbReference type="PANTHER" id="PTHR46162">
    <property type="entry name" value="TRAF-LIKE FAMILY PROTEIN"/>
    <property type="match status" value="1"/>
</dbReference>
<dbReference type="PROSITE" id="PS50144">
    <property type="entry name" value="MATH"/>
    <property type="match status" value="2"/>
</dbReference>
<feature type="region of interest" description="Disordered" evidence="1">
    <location>
        <begin position="1"/>
        <end position="22"/>
    </location>
</feature>
<dbReference type="EMBL" id="JBAMMX010000012">
    <property type="protein sequence ID" value="KAK6930339.1"/>
    <property type="molecule type" value="Genomic_DNA"/>
</dbReference>
<dbReference type="SMART" id="SM00061">
    <property type="entry name" value="MATH"/>
    <property type="match status" value="1"/>
</dbReference>
<reference evidence="3 4" key="1">
    <citation type="submission" date="2023-12" db="EMBL/GenBank/DDBJ databases">
        <title>A high-quality genome assembly for Dillenia turbinata (Dilleniales).</title>
        <authorList>
            <person name="Chanderbali A."/>
        </authorList>
    </citation>
    <scope>NUCLEOTIDE SEQUENCE [LARGE SCALE GENOMIC DNA]</scope>
    <source>
        <strain evidence="3">LSX21</strain>
        <tissue evidence="3">Leaf</tissue>
    </source>
</reference>
<dbReference type="Pfam" id="PF22486">
    <property type="entry name" value="MATH_2"/>
    <property type="match status" value="2"/>
</dbReference>
<evidence type="ECO:0000259" key="2">
    <source>
        <dbReference type="PROSITE" id="PS50144"/>
    </source>
</evidence>
<accession>A0AAN8VBG4</accession>
<evidence type="ECO:0000313" key="3">
    <source>
        <dbReference type="EMBL" id="KAK6930339.1"/>
    </source>
</evidence>
<name>A0AAN8VBG4_9MAGN</name>